<dbReference type="GO" id="GO:0000271">
    <property type="term" value="P:polysaccharide biosynthetic process"/>
    <property type="evidence" value="ECO:0007669"/>
    <property type="project" value="UniProtKB-KW"/>
</dbReference>
<dbReference type="PATRIC" id="fig|429727.3.peg.1668"/>
<gene>
    <name evidence="4" type="ORF">VE26_08065</name>
</gene>
<dbReference type="EMBL" id="JZEY01000054">
    <property type="protein sequence ID" value="KKB10359.1"/>
    <property type="molecule type" value="Genomic_DNA"/>
</dbReference>
<dbReference type="Pfam" id="PF02397">
    <property type="entry name" value="Bac_transf"/>
    <property type="match status" value="1"/>
</dbReference>
<dbReference type="GO" id="GO:0016780">
    <property type="term" value="F:phosphotransferase activity, for other substituted phosphate groups"/>
    <property type="evidence" value="ECO:0007669"/>
    <property type="project" value="TreeGrafter"/>
</dbReference>
<evidence type="ECO:0000259" key="3">
    <source>
        <dbReference type="Pfam" id="PF02397"/>
    </source>
</evidence>
<dbReference type="AlphaFoldDB" id="A0A0F5FN90"/>
<name>A0A0F5FN90_9HYPH</name>
<organism evidence="4 5">
    <name type="scientific">Devosia chinhatensis</name>
    <dbReference type="NCBI Taxonomy" id="429727"/>
    <lineage>
        <taxon>Bacteria</taxon>
        <taxon>Pseudomonadati</taxon>
        <taxon>Pseudomonadota</taxon>
        <taxon>Alphaproteobacteria</taxon>
        <taxon>Hyphomicrobiales</taxon>
        <taxon>Devosiaceae</taxon>
        <taxon>Devosia</taxon>
    </lineage>
</organism>
<evidence type="ECO:0000313" key="5">
    <source>
        <dbReference type="Proteomes" id="UP000033649"/>
    </source>
</evidence>
<keyword evidence="2" id="KW-0270">Exopolysaccharide synthesis</keyword>
<dbReference type="InterPro" id="IPR003362">
    <property type="entry name" value="Bact_transf"/>
</dbReference>
<dbReference type="STRING" id="429727.VE26_08065"/>
<dbReference type="Proteomes" id="UP000033649">
    <property type="component" value="Unassembled WGS sequence"/>
</dbReference>
<keyword evidence="5" id="KW-1185">Reference proteome</keyword>
<dbReference type="PANTHER" id="PTHR30576:SF0">
    <property type="entry name" value="UNDECAPRENYL-PHOSPHATE N-ACETYLGALACTOSAMINYL 1-PHOSPHATE TRANSFERASE-RELATED"/>
    <property type="match status" value="1"/>
</dbReference>
<comment type="caution">
    <text evidence="4">The sequence shown here is derived from an EMBL/GenBank/DDBJ whole genome shotgun (WGS) entry which is preliminary data.</text>
</comment>
<dbReference type="PANTHER" id="PTHR30576">
    <property type="entry name" value="COLANIC BIOSYNTHESIS UDP-GLUCOSE LIPID CARRIER TRANSFERASE"/>
    <property type="match status" value="1"/>
</dbReference>
<evidence type="ECO:0000256" key="2">
    <source>
        <dbReference type="ARBA" id="ARBA00023169"/>
    </source>
</evidence>
<feature type="domain" description="Bacterial sugar transferase" evidence="3">
    <location>
        <begin position="4"/>
        <end position="189"/>
    </location>
</feature>
<accession>A0A0F5FN90</accession>
<proteinExistence type="inferred from homology"/>
<evidence type="ECO:0000256" key="1">
    <source>
        <dbReference type="ARBA" id="ARBA00006464"/>
    </source>
</evidence>
<comment type="similarity">
    <text evidence="1">Belongs to the bacterial sugar transferase family.</text>
</comment>
<evidence type="ECO:0000313" key="4">
    <source>
        <dbReference type="EMBL" id="KKB10359.1"/>
    </source>
</evidence>
<reference evidence="4 5" key="1">
    <citation type="submission" date="2015-03" db="EMBL/GenBank/DDBJ databases">
        <authorList>
            <person name="Hassan Y."/>
            <person name="Lepp D."/>
            <person name="Li X.-Z."/>
            <person name="Zhou T."/>
        </authorList>
    </citation>
    <scope>NUCLEOTIDE SEQUENCE [LARGE SCALE GENOMIC DNA]</scope>
    <source>
        <strain evidence="4 5">IPL18</strain>
    </source>
</reference>
<sequence length="198" mass="22115">MFAKRVVDILLSGAALIALMPLMLLVAAIIKITSSGPVTFRQWREGVNGTSFEILKFRSMRQDMCDLSGVAQTASNDPRVTAIGRFIRRTSIDELPQLINVLRGDMSLVGPRPHVDNMRAGGMAYKELVPYYHLRLQMQPGLTGWAQANGFRGSTTDPVRARQRIDHDIAYIQNFSIWLDLRIILITLVREFVGGSGE</sequence>
<protein>
    <submittedName>
        <fullName evidence="4">Exopolysaccharide biosynthesis protein</fullName>
    </submittedName>
</protein>